<dbReference type="RefSeq" id="XP_001797570.1">
    <property type="nucleotide sequence ID" value="XM_001797518.1"/>
</dbReference>
<dbReference type="VEuPathDB" id="FungiDB:JI435_072210"/>
<dbReference type="InParanoid" id="Q0ULZ3"/>
<dbReference type="KEGG" id="pno:SNOG_07221"/>
<dbReference type="GeneID" id="5974460"/>
<accession>Q0ULZ3</accession>
<dbReference type="EMBL" id="CH445334">
    <property type="protein sequence ID" value="EAT85872.2"/>
    <property type="molecule type" value="Genomic_DNA"/>
</dbReference>
<reference evidence="2" key="1">
    <citation type="journal article" date="2007" name="Plant Cell">
        <title>Dothideomycete-plant interactions illuminated by genome sequencing and EST analysis of the wheat pathogen Stagonospora nodorum.</title>
        <authorList>
            <person name="Hane J.K."/>
            <person name="Lowe R.G."/>
            <person name="Solomon P.S."/>
            <person name="Tan K.C."/>
            <person name="Schoch C.L."/>
            <person name="Spatafora J.W."/>
            <person name="Crous P.W."/>
            <person name="Kodira C."/>
            <person name="Birren B.W."/>
            <person name="Galagan J.E."/>
            <person name="Torriani S.F."/>
            <person name="McDonald B.A."/>
            <person name="Oliver R.P."/>
        </authorList>
    </citation>
    <scope>NUCLEOTIDE SEQUENCE [LARGE SCALE GENOMIC DNA]</scope>
    <source>
        <strain evidence="2">SN15 / ATCC MYA-4574 / FGSC 10173</strain>
    </source>
</reference>
<protein>
    <submittedName>
        <fullName evidence="1">Uncharacterized protein</fullName>
    </submittedName>
</protein>
<dbReference type="AlphaFoldDB" id="Q0ULZ3"/>
<organism evidence="1 2">
    <name type="scientific">Phaeosphaeria nodorum (strain SN15 / ATCC MYA-4574 / FGSC 10173)</name>
    <name type="common">Glume blotch fungus</name>
    <name type="synonym">Parastagonospora nodorum</name>
    <dbReference type="NCBI Taxonomy" id="321614"/>
    <lineage>
        <taxon>Eukaryota</taxon>
        <taxon>Fungi</taxon>
        <taxon>Dikarya</taxon>
        <taxon>Ascomycota</taxon>
        <taxon>Pezizomycotina</taxon>
        <taxon>Dothideomycetes</taxon>
        <taxon>Pleosporomycetidae</taxon>
        <taxon>Pleosporales</taxon>
        <taxon>Pleosporineae</taxon>
        <taxon>Phaeosphaeriaceae</taxon>
        <taxon>Parastagonospora</taxon>
    </lineage>
</organism>
<name>Q0ULZ3_PHANO</name>
<evidence type="ECO:0000313" key="1">
    <source>
        <dbReference type="EMBL" id="EAT85872.2"/>
    </source>
</evidence>
<dbReference type="HOGENOM" id="CLU_1787510_0_0_1"/>
<proteinExistence type="predicted"/>
<evidence type="ECO:0000313" key="2">
    <source>
        <dbReference type="Proteomes" id="UP000001055"/>
    </source>
</evidence>
<gene>
    <name evidence="1" type="ORF">SNOG_07221</name>
</gene>
<sequence>MWTVASPFRFFDNLSNSTTNFHITINKLSSNSTSPSRMSRIGPFEGNVMEANFKSTIIDQAKLLYGRTYPQGHTWSVIPEEYIERVENSGKVIWGCTVYIIVYPTPGSLRDRVIVCKKVTEDGPLNTLKALQLELQEKIGENEWQ</sequence>
<dbReference type="Proteomes" id="UP000001055">
    <property type="component" value="Unassembled WGS sequence"/>
</dbReference>